<dbReference type="STRING" id="749414.SBI_04316"/>
<evidence type="ECO:0000313" key="2">
    <source>
        <dbReference type="Proteomes" id="UP000000377"/>
    </source>
</evidence>
<dbReference type="HOGENOM" id="CLU_2572248_0_0_11"/>
<dbReference type="PATRIC" id="fig|749414.3.peg.4460"/>
<gene>
    <name evidence="1" type="ordered locus">SBI_04316</name>
</gene>
<sequence>MEGEDSWVHLLPIADVRTFTAELFETMRAADSAGNGASAPQALIAWQHTAEVYSDPELLAAALTRDHGEAYGPAPDPRDVA</sequence>
<dbReference type="EMBL" id="CP002047">
    <property type="protein sequence ID" value="ADI07436.1"/>
    <property type="molecule type" value="Genomic_DNA"/>
</dbReference>
<proteinExistence type="predicted"/>
<name>D7BTJ7_STRBB</name>
<protein>
    <submittedName>
        <fullName evidence="1">Uncharacterized protein</fullName>
    </submittedName>
</protein>
<keyword evidence="2" id="KW-1185">Reference proteome</keyword>
<dbReference type="AlphaFoldDB" id="D7BTJ7"/>
<organism evidence="1 2">
    <name type="scientific">Streptomyces bingchenggensis (strain BCW-1)</name>
    <dbReference type="NCBI Taxonomy" id="749414"/>
    <lineage>
        <taxon>Bacteria</taxon>
        <taxon>Bacillati</taxon>
        <taxon>Actinomycetota</taxon>
        <taxon>Actinomycetes</taxon>
        <taxon>Kitasatosporales</taxon>
        <taxon>Streptomycetaceae</taxon>
        <taxon>Streptomyces</taxon>
    </lineage>
</organism>
<reference evidence="1 2" key="1">
    <citation type="journal article" date="2010" name="J. Bacteriol.">
        <title>Genome sequence of the milbemycin-producing bacterium Streptomyces bingchenggensis.</title>
        <authorList>
            <person name="Wang X.J."/>
            <person name="Yan Y.J."/>
            <person name="Zhang B."/>
            <person name="An J."/>
            <person name="Wang J.J."/>
            <person name="Tian J."/>
            <person name="Jiang L."/>
            <person name="Chen Y.H."/>
            <person name="Huang S.X."/>
            <person name="Yin M."/>
            <person name="Zhang J."/>
            <person name="Gao A.L."/>
            <person name="Liu C.X."/>
            <person name="Zhu Z.X."/>
            <person name="Xiang W.S."/>
        </authorList>
    </citation>
    <scope>NUCLEOTIDE SEQUENCE [LARGE SCALE GENOMIC DNA]</scope>
    <source>
        <strain evidence="1 2">BCW-1</strain>
    </source>
</reference>
<dbReference type="Proteomes" id="UP000000377">
    <property type="component" value="Chromosome"/>
</dbReference>
<accession>D7BTJ7</accession>
<evidence type="ECO:0000313" key="1">
    <source>
        <dbReference type="EMBL" id="ADI07436.1"/>
    </source>
</evidence>
<dbReference type="KEGG" id="sbh:SBI_04316"/>